<evidence type="ECO:0000313" key="4">
    <source>
        <dbReference type="Proteomes" id="UP000053328"/>
    </source>
</evidence>
<dbReference type="GeneID" id="27337631"/>
<feature type="region of interest" description="Disordered" evidence="1">
    <location>
        <begin position="310"/>
        <end position="353"/>
    </location>
</feature>
<reference evidence="3 4" key="1">
    <citation type="submission" date="2015-01" db="EMBL/GenBank/DDBJ databases">
        <title>The Genome Sequence of Exophiala spinifera CBS89968.</title>
        <authorList>
            <consortium name="The Broad Institute Genomics Platform"/>
            <person name="Cuomo C."/>
            <person name="de Hoog S."/>
            <person name="Gorbushina A."/>
            <person name="Stielow B."/>
            <person name="Teixiera M."/>
            <person name="Abouelleil A."/>
            <person name="Chapman S.B."/>
            <person name="Priest M."/>
            <person name="Young S.K."/>
            <person name="Wortman J."/>
            <person name="Nusbaum C."/>
            <person name="Birren B."/>
        </authorList>
    </citation>
    <scope>NUCLEOTIDE SEQUENCE [LARGE SCALE GENOMIC DNA]</scope>
    <source>
        <strain evidence="3 4">CBS 89968</strain>
    </source>
</reference>
<evidence type="ECO:0000259" key="2">
    <source>
        <dbReference type="Pfam" id="PF14420"/>
    </source>
</evidence>
<evidence type="ECO:0000256" key="1">
    <source>
        <dbReference type="SAM" id="MobiDB-lite"/>
    </source>
</evidence>
<feature type="compositionally biased region" description="Pro residues" evidence="1">
    <location>
        <begin position="197"/>
        <end position="212"/>
    </location>
</feature>
<keyword evidence="4" id="KW-1185">Reference proteome</keyword>
<dbReference type="RefSeq" id="XP_016231464.1">
    <property type="nucleotide sequence ID" value="XM_016384862.1"/>
</dbReference>
<dbReference type="PANTHER" id="PTHR38788">
    <property type="entry name" value="CLR5 DOMAIN-CONTAINING PROTEIN"/>
    <property type="match status" value="1"/>
</dbReference>
<dbReference type="HOGENOM" id="CLU_011075_0_0_1"/>
<dbReference type="VEuPathDB" id="FungiDB:PV08_10548"/>
<dbReference type="AlphaFoldDB" id="A0A0D2AX14"/>
<name>A0A0D2AX14_9EURO</name>
<proteinExistence type="predicted"/>
<sequence>MPIPSQVDIFEPQPPDEQLSTTSSVPGHQRHDWNFQHHPDGSYAEVPPRGIPSKKRKRKVPTLQPDKWEPYKARILELHVNNGLPLSEVQRLIEAETGFGANLRQYRTRISQWGYDKNVKPNEMSAIVRKQQHRSLNEPGKAPLRFKIRGNVVEKPKVDRWMQRHGVPQDSLYAPSPEAATPSALSCWTMSESGSPAPSPSSFPGSVPPTQLPSPTDMAPVHHQIPLGPFSTEVINPSRNSFMSQRPPQLLENYKTSTDMSCSVGKWTNQVEAQDGLLTRIHSEQSGLQTSPGITSGVLYKGVRADWTVQRSSPTDNGNWTMDGISDERNDSPTTTDGSETECSNLRPQPPASSARSASALEFVVRAHLYPTPGEDLLCRFDDQICSITCHRERPPEISASLLWSSALRWPALFRGIAAISEFNDSREGTHLRSFAFSQLKLSIHMLFSKVDDMHLEAALATSLVMAQCDGWCGCPGMCSEHIDLPGRRRWPNTAMNMQKQRVREGARGPRPLEFCCSSHVYLDVIRSLIPFRVGKVGYTEILPVNQSDRARFAVDPLMGCTATLFPLISATAALVQLVECRHRYAWPFPGRRPYGNSSSIISLAQDLKNQLEEWSVPFAPDVFQHPEDSDCRIYHSIQMAEAARHATLLNLHQAVPEVPGEPSMVMAGEVLGRLLDAMPESIRTSFREIFPLLAAGALIDAEDIEWLSKRASNHHIAT</sequence>
<feature type="compositionally biased region" description="Basic and acidic residues" evidence="1">
    <location>
        <begin position="29"/>
        <end position="40"/>
    </location>
</feature>
<evidence type="ECO:0000313" key="3">
    <source>
        <dbReference type="EMBL" id="KIW11248.1"/>
    </source>
</evidence>
<dbReference type="OrthoDB" id="5986190at2759"/>
<organism evidence="3 4">
    <name type="scientific">Exophiala spinifera</name>
    <dbReference type="NCBI Taxonomy" id="91928"/>
    <lineage>
        <taxon>Eukaryota</taxon>
        <taxon>Fungi</taxon>
        <taxon>Dikarya</taxon>
        <taxon>Ascomycota</taxon>
        <taxon>Pezizomycotina</taxon>
        <taxon>Eurotiomycetes</taxon>
        <taxon>Chaetothyriomycetidae</taxon>
        <taxon>Chaetothyriales</taxon>
        <taxon>Herpotrichiellaceae</taxon>
        <taxon>Exophiala</taxon>
    </lineage>
</organism>
<dbReference type="InterPro" id="IPR021858">
    <property type="entry name" value="Fun_TF"/>
</dbReference>
<dbReference type="Proteomes" id="UP000053328">
    <property type="component" value="Unassembled WGS sequence"/>
</dbReference>
<protein>
    <recommendedName>
        <fullName evidence="2">Clr5 domain-containing protein</fullName>
    </recommendedName>
</protein>
<dbReference type="STRING" id="91928.A0A0D2AX14"/>
<feature type="domain" description="Clr5" evidence="2">
    <location>
        <begin position="65"/>
        <end position="117"/>
    </location>
</feature>
<feature type="region of interest" description="Disordered" evidence="1">
    <location>
        <begin position="188"/>
        <end position="232"/>
    </location>
</feature>
<dbReference type="PANTHER" id="PTHR38788:SF3">
    <property type="entry name" value="CLR5 DOMAIN-CONTAINING PROTEIN"/>
    <property type="match status" value="1"/>
</dbReference>
<feature type="region of interest" description="Disordered" evidence="1">
    <location>
        <begin position="1"/>
        <end position="63"/>
    </location>
</feature>
<feature type="compositionally biased region" description="Polar residues" evidence="1">
    <location>
        <begin position="332"/>
        <end position="347"/>
    </location>
</feature>
<dbReference type="EMBL" id="KN847499">
    <property type="protein sequence ID" value="KIW11248.1"/>
    <property type="molecule type" value="Genomic_DNA"/>
</dbReference>
<accession>A0A0D2AX14</accession>
<feature type="compositionally biased region" description="Polar residues" evidence="1">
    <location>
        <begin position="310"/>
        <end position="320"/>
    </location>
</feature>
<dbReference type="Pfam" id="PF14420">
    <property type="entry name" value="Clr5"/>
    <property type="match status" value="1"/>
</dbReference>
<dbReference type="Pfam" id="PF11951">
    <property type="entry name" value="Fungal_trans_2"/>
    <property type="match status" value="1"/>
</dbReference>
<dbReference type="InterPro" id="IPR025676">
    <property type="entry name" value="Clr5_dom"/>
</dbReference>
<gene>
    <name evidence="3" type="ORF">PV08_10548</name>
</gene>